<dbReference type="InterPro" id="IPR005224">
    <property type="entry name" value="SfsA"/>
</dbReference>
<proteinExistence type="inferred from homology"/>
<dbReference type="KEGG" id="otr:OTERR_05880"/>
<dbReference type="PANTHER" id="PTHR30545">
    <property type="entry name" value="SUGAR FERMENTATION STIMULATION PROTEIN A"/>
    <property type="match status" value="1"/>
</dbReference>
<dbReference type="GO" id="GO:0003677">
    <property type="term" value="F:DNA binding"/>
    <property type="evidence" value="ECO:0007669"/>
    <property type="project" value="InterPro"/>
</dbReference>
<dbReference type="Gene3D" id="3.40.1350.60">
    <property type="match status" value="1"/>
</dbReference>
<dbReference type="HAMAP" id="MF_00095">
    <property type="entry name" value="SfsA"/>
    <property type="match status" value="1"/>
</dbReference>
<protein>
    <recommendedName>
        <fullName evidence="1">Sugar fermentation stimulation protein homolog</fullName>
    </recommendedName>
</protein>
<dbReference type="AlphaFoldDB" id="A0A5C1E604"/>
<evidence type="ECO:0000259" key="3">
    <source>
        <dbReference type="Pfam" id="PF17746"/>
    </source>
</evidence>
<dbReference type="InterPro" id="IPR040452">
    <property type="entry name" value="SfsA_C"/>
</dbReference>
<organism evidence="4 5">
    <name type="scientific">Oryzomicrobium terrae</name>
    <dbReference type="NCBI Taxonomy" id="1735038"/>
    <lineage>
        <taxon>Bacteria</taxon>
        <taxon>Pseudomonadati</taxon>
        <taxon>Pseudomonadota</taxon>
        <taxon>Betaproteobacteria</taxon>
        <taxon>Rhodocyclales</taxon>
        <taxon>Rhodocyclaceae</taxon>
        <taxon>Oryzomicrobium</taxon>
    </lineage>
</organism>
<dbReference type="InterPro" id="IPR041465">
    <property type="entry name" value="SfsA_N"/>
</dbReference>
<dbReference type="CDD" id="cd22359">
    <property type="entry name" value="SfsA-like_bacterial"/>
    <property type="match status" value="1"/>
</dbReference>
<reference evidence="4 5" key="1">
    <citation type="submission" date="2017-07" db="EMBL/GenBank/DDBJ databases">
        <title>Complete genome sequence of Oryzomicrobium terrae TPP412.</title>
        <authorList>
            <person name="Chiu L.-W."/>
            <person name="Lo K.-J."/>
            <person name="Tsai Y.-M."/>
            <person name="Lin S.-S."/>
            <person name="Kuo C.-H."/>
            <person name="Liu C.-T."/>
        </authorList>
    </citation>
    <scope>NUCLEOTIDE SEQUENCE [LARGE SCALE GENOMIC DNA]</scope>
    <source>
        <strain evidence="4 5">TPP412</strain>
    </source>
</reference>
<evidence type="ECO:0000256" key="1">
    <source>
        <dbReference type="HAMAP-Rule" id="MF_00095"/>
    </source>
</evidence>
<dbReference type="Pfam" id="PF03749">
    <property type="entry name" value="SfsA"/>
    <property type="match status" value="1"/>
</dbReference>
<dbReference type="PANTHER" id="PTHR30545:SF2">
    <property type="entry name" value="SUGAR FERMENTATION STIMULATION PROTEIN A"/>
    <property type="match status" value="1"/>
</dbReference>
<evidence type="ECO:0000259" key="2">
    <source>
        <dbReference type="Pfam" id="PF03749"/>
    </source>
</evidence>
<dbReference type="NCBIfam" id="TIGR00230">
    <property type="entry name" value="sfsA"/>
    <property type="match status" value="1"/>
</dbReference>
<sequence>MEFSPTLVPGRLVLRRNRFVAEVSLDDGRLVEAHCPNTGAMHGCKAPGSRVWLSAATNPERKLAWTWELVEPLEAPGVLVGLHTGRTNALVREAIEAGRIAELTGYGAIRAEVPYGGDNGRGGKRSRIDLLLEAPDGSRPPCYVEVKNVTAIADPGPHSRGLGFFPDAVTERGTKHLRELIDVAAAGQRAVLFFCVQRGDVNEVRPADHIDPLYGRTLREAIAAGVEALAYAATITPDALNLERRLAVVCP</sequence>
<name>A0A5C1E604_9RHOO</name>
<evidence type="ECO:0000313" key="4">
    <source>
        <dbReference type="EMBL" id="QEL64064.1"/>
    </source>
</evidence>
<accession>A0A5C1E604</accession>
<evidence type="ECO:0000313" key="5">
    <source>
        <dbReference type="Proteomes" id="UP000323671"/>
    </source>
</evidence>
<comment type="similarity">
    <text evidence="1">Belongs to the SfsA family.</text>
</comment>
<dbReference type="RefSeq" id="WP_054621030.1">
    <property type="nucleotide sequence ID" value="NZ_CP022579.1"/>
</dbReference>
<feature type="domain" description="Sugar fermentation stimulation protein C-terminal" evidence="2">
    <location>
        <begin position="86"/>
        <end position="238"/>
    </location>
</feature>
<dbReference type="EMBL" id="CP022579">
    <property type="protein sequence ID" value="QEL64064.1"/>
    <property type="molecule type" value="Genomic_DNA"/>
</dbReference>
<dbReference type="Proteomes" id="UP000323671">
    <property type="component" value="Chromosome"/>
</dbReference>
<feature type="domain" description="SfsA N-terminal OB" evidence="3">
    <location>
        <begin position="15"/>
        <end position="71"/>
    </location>
</feature>
<gene>
    <name evidence="1 4" type="primary">sfsA</name>
    <name evidence="4" type="ORF">OTERR_05880</name>
</gene>
<keyword evidence="5" id="KW-1185">Reference proteome</keyword>
<dbReference type="Pfam" id="PF17746">
    <property type="entry name" value="SfsA_N"/>
    <property type="match status" value="1"/>
</dbReference>
<dbReference type="Gene3D" id="2.40.50.580">
    <property type="match status" value="1"/>
</dbReference>